<keyword evidence="1" id="KW-0812">Transmembrane</keyword>
<keyword evidence="1" id="KW-1133">Transmembrane helix</keyword>
<feature type="transmembrane region" description="Helical" evidence="1">
    <location>
        <begin position="46"/>
        <end position="64"/>
    </location>
</feature>
<evidence type="ECO:0000256" key="1">
    <source>
        <dbReference type="SAM" id="Phobius"/>
    </source>
</evidence>
<evidence type="ECO:0000313" key="2">
    <source>
        <dbReference type="EMBL" id="GAG52784.1"/>
    </source>
</evidence>
<sequence>MMKTANKIVMTLCGLLLLFAAVMKFNQLLTEPIITERFWETRPFLIAHVPFEIALGICLLSGLFRKAGWLVGLVTFAF</sequence>
<dbReference type="AlphaFoldDB" id="X0YAD4"/>
<gene>
    <name evidence="2" type="ORF">S01H1_81266</name>
</gene>
<protein>
    <submittedName>
        <fullName evidence="2">Uncharacterized protein</fullName>
    </submittedName>
</protein>
<organism evidence="2">
    <name type="scientific">marine sediment metagenome</name>
    <dbReference type="NCBI Taxonomy" id="412755"/>
    <lineage>
        <taxon>unclassified sequences</taxon>
        <taxon>metagenomes</taxon>
        <taxon>ecological metagenomes</taxon>
    </lineage>
</organism>
<feature type="non-terminal residue" evidence="2">
    <location>
        <position position="78"/>
    </location>
</feature>
<accession>X0YAD4</accession>
<keyword evidence="1" id="KW-0472">Membrane</keyword>
<dbReference type="EMBL" id="BARS01054969">
    <property type="protein sequence ID" value="GAG52784.1"/>
    <property type="molecule type" value="Genomic_DNA"/>
</dbReference>
<reference evidence="2" key="1">
    <citation type="journal article" date="2014" name="Front. Microbiol.">
        <title>High frequency of phylogenetically diverse reductive dehalogenase-homologous genes in deep subseafloor sedimentary metagenomes.</title>
        <authorList>
            <person name="Kawai M."/>
            <person name="Futagami T."/>
            <person name="Toyoda A."/>
            <person name="Takaki Y."/>
            <person name="Nishi S."/>
            <person name="Hori S."/>
            <person name="Arai W."/>
            <person name="Tsubouchi T."/>
            <person name="Morono Y."/>
            <person name="Uchiyama I."/>
            <person name="Ito T."/>
            <person name="Fujiyama A."/>
            <person name="Inagaki F."/>
            <person name="Takami H."/>
        </authorList>
    </citation>
    <scope>NUCLEOTIDE SEQUENCE</scope>
    <source>
        <strain evidence="2">Expedition CK06-06</strain>
    </source>
</reference>
<proteinExistence type="predicted"/>
<name>X0YAD4_9ZZZZ</name>
<comment type="caution">
    <text evidence="2">The sequence shown here is derived from an EMBL/GenBank/DDBJ whole genome shotgun (WGS) entry which is preliminary data.</text>
</comment>